<organism evidence="1 2">
    <name type="scientific">Trifolium medium</name>
    <dbReference type="NCBI Taxonomy" id="97028"/>
    <lineage>
        <taxon>Eukaryota</taxon>
        <taxon>Viridiplantae</taxon>
        <taxon>Streptophyta</taxon>
        <taxon>Embryophyta</taxon>
        <taxon>Tracheophyta</taxon>
        <taxon>Spermatophyta</taxon>
        <taxon>Magnoliopsida</taxon>
        <taxon>eudicotyledons</taxon>
        <taxon>Gunneridae</taxon>
        <taxon>Pentapetalae</taxon>
        <taxon>rosids</taxon>
        <taxon>fabids</taxon>
        <taxon>Fabales</taxon>
        <taxon>Fabaceae</taxon>
        <taxon>Papilionoideae</taxon>
        <taxon>50 kb inversion clade</taxon>
        <taxon>NPAAA clade</taxon>
        <taxon>Hologalegina</taxon>
        <taxon>IRL clade</taxon>
        <taxon>Trifolieae</taxon>
        <taxon>Trifolium</taxon>
    </lineage>
</organism>
<reference evidence="1 2" key="1">
    <citation type="journal article" date="2018" name="Front. Plant Sci.">
        <title>Red Clover (Trifolium pratense) and Zigzag Clover (T. medium) - A Picture of Genomic Similarities and Differences.</title>
        <authorList>
            <person name="Dluhosova J."/>
            <person name="Istvanek J."/>
            <person name="Nedelnik J."/>
            <person name="Repkova J."/>
        </authorList>
    </citation>
    <scope>NUCLEOTIDE SEQUENCE [LARGE SCALE GENOMIC DNA]</scope>
    <source>
        <strain evidence="2">cv. 10/8</strain>
        <tissue evidence="1">Leaf</tissue>
    </source>
</reference>
<evidence type="ECO:0000313" key="2">
    <source>
        <dbReference type="Proteomes" id="UP000265520"/>
    </source>
</evidence>
<accession>A0A392VQM0</accession>
<name>A0A392VQM0_9FABA</name>
<dbReference type="AlphaFoldDB" id="A0A392VQM0"/>
<proteinExistence type="predicted"/>
<dbReference type="Proteomes" id="UP000265520">
    <property type="component" value="Unassembled WGS sequence"/>
</dbReference>
<feature type="non-terminal residue" evidence="1">
    <location>
        <position position="1"/>
    </location>
</feature>
<protein>
    <submittedName>
        <fullName evidence="1">Uncharacterized protein</fullName>
    </submittedName>
</protein>
<sequence length="47" mass="5279">VETGHLRSTPREQISILFEAGLQLFPRKVGEPCANLYSFARVFTKGN</sequence>
<keyword evidence="2" id="KW-1185">Reference proteome</keyword>
<comment type="caution">
    <text evidence="1">The sequence shown here is derived from an EMBL/GenBank/DDBJ whole genome shotgun (WGS) entry which is preliminary data.</text>
</comment>
<evidence type="ECO:0000313" key="1">
    <source>
        <dbReference type="EMBL" id="MCI89719.1"/>
    </source>
</evidence>
<dbReference type="EMBL" id="LXQA011226140">
    <property type="protein sequence ID" value="MCI89719.1"/>
    <property type="molecule type" value="Genomic_DNA"/>
</dbReference>